<proteinExistence type="predicted"/>
<reference evidence="1 2" key="1">
    <citation type="journal article" date="2022" name="Genome Biol. Evol.">
        <title>The Spruce Budworm Genome: Reconstructing the Evolutionary History of Antifreeze Proteins.</title>
        <authorList>
            <person name="Beliveau C."/>
            <person name="Gagne P."/>
            <person name="Picq S."/>
            <person name="Vernygora O."/>
            <person name="Keeling C.I."/>
            <person name="Pinkney K."/>
            <person name="Doucet D."/>
            <person name="Wen F."/>
            <person name="Johnston J.S."/>
            <person name="Maaroufi H."/>
            <person name="Boyle B."/>
            <person name="Laroche J."/>
            <person name="Dewar K."/>
            <person name="Juretic N."/>
            <person name="Blackburn G."/>
            <person name="Nisole A."/>
            <person name="Brunet B."/>
            <person name="Brandao M."/>
            <person name="Lumley L."/>
            <person name="Duan J."/>
            <person name="Quan G."/>
            <person name="Lucarotti C.J."/>
            <person name="Roe A.D."/>
            <person name="Sperling F.A.H."/>
            <person name="Levesque R.C."/>
            <person name="Cusson M."/>
        </authorList>
    </citation>
    <scope>NUCLEOTIDE SEQUENCE [LARGE SCALE GENOMIC DNA]</scope>
    <source>
        <strain evidence="1">Glfc:IPQL:Cfum</strain>
    </source>
</reference>
<organism evidence="1 2">
    <name type="scientific">Choristoneura fumiferana</name>
    <name type="common">Spruce budworm moth</name>
    <name type="synonym">Archips fumiferana</name>
    <dbReference type="NCBI Taxonomy" id="7141"/>
    <lineage>
        <taxon>Eukaryota</taxon>
        <taxon>Metazoa</taxon>
        <taxon>Ecdysozoa</taxon>
        <taxon>Arthropoda</taxon>
        <taxon>Hexapoda</taxon>
        <taxon>Insecta</taxon>
        <taxon>Pterygota</taxon>
        <taxon>Neoptera</taxon>
        <taxon>Endopterygota</taxon>
        <taxon>Lepidoptera</taxon>
        <taxon>Glossata</taxon>
        <taxon>Ditrysia</taxon>
        <taxon>Tortricoidea</taxon>
        <taxon>Tortricidae</taxon>
        <taxon>Tortricinae</taxon>
        <taxon>Choristoneura</taxon>
    </lineage>
</organism>
<protein>
    <submittedName>
        <fullName evidence="1">Uncharacterized protein</fullName>
    </submittedName>
</protein>
<keyword evidence="2" id="KW-1185">Reference proteome</keyword>
<sequence>MDWIQPSRSSWGLRLKCNYANKKLKLRDAIVYQVSVRDGCPRHVCGWCGRLLRRALQLRTRCRRADALLRHALNEQRKITNTVIHNIDRAANNLSLHLTAQTNTEIIEIEHTEPIIKHEVEIKLDDDDNENIIKFEDDHIEAESEVEYKETEVKKLRTSKRKKKNVSGNESEKEPKKTKKIKKMFECEEDFPKFESKYNMEIVVLTMEQQLENMVARKNSSNYINSPFKCEHCYKGFSSEATFKNHNLKHHDPSVGSQVCRLCQSRFRIPANLRTHAETHRLKFVCRDCRFVASNRYHAITHSREHSGFQYVCKYCGASFKKPSTHGTHVRIQHPSQNTSCDVCGETFQGEFGLRMHKTRAHKQNSENDSESLNCSTCGVHFASSYAMARHTYTAVDNVCNPNMRSVDRQHIIYCNKTFLTEASRSVHYERVHLQVKNVRRKAAHHARKQYGGAVMCELCGKKCKNSTILKYHQRTHTGEKPHPCPRCPKRFVSPMLLHCHLRSHTGERPYKCSQCHKSFAQKSALTAHKTFSDDDGLPQYLCPHWPHAAAARRRAARALPPAPTAAQACAKDNSVL</sequence>
<dbReference type="EMBL" id="CM046130">
    <property type="protein sequence ID" value="KAI8431664.1"/>
    <property type="molecule type" value="Genomic_DNA"/>
</dbReference>
<evidence type="ECO:0000313" key="1">
    <source>
        <dbReference type="EMBL" id="KAI8431664.1"/>
    </source>
</evidence>
<comment type="caution">
    <text evidence="1">The sequence shown here is derived from an EMBL/GenBank/DDBJ whole genome shotgun (WGS) entry which is preliminary data.</text>
</comment>
<accession>A0ACC0K5L6</accession>
<dbReference type="Proteomes" id="UP001064048">
    <property type="component" value="Chromosome 30"/>
</dbReference>
<evidence type="ECO:0000313" key="2">
    <source>
        <dbReference type="Proteomes" id="UP001064048"/>
    </source>
</evidence>
<name>A0ACC0K5L6_CHOFU</name>
<gene>
    <name evidence="1" type="ORF">MSG28_016143</name>
</gene>